<evidence type="ECO:0000313" key="2">
    <source>
        <dbReference type="EMBL" id="KAF2182480.1"/>
    </source>
</evidence>
<accession>A0A6A6DWX7</accession>
<feature type="compositionally biased region" description="Polar residues" evidence="1">
    <location>
        <begin position="1"/>
        <end position="17"/>
    </location>
</feature>
<protein>
    <submittedName>
        <fullName evidence="2">Uncharacterized protein</fullName>
    </submittedName>
</protein>
<proteinExistence type="predicted"/>
<gene>
    <name evidence="2" type="ORF">K469DRAFT_222467</name>
</gene>
<dbReference type="OrthoDB" id="4362013at2759"/>
<dbReference type="EMBL" id="ML994647">
    <property type="protein sequence ID" value="KAF2182480.1"/>
    <property type="molecule type" value="Genomic_DNA"/>
</dbReference>
<keyword evidence="3" id="KW-1185">Reference proteome</keyword>
<reference evidence="2" key="1">
    <citation type="journal article" date="2020" name="Stud. Mycol.">
        <title>101 Dothideomycetes genomes: a test case for predicting lifestyles and emergence of pathogens.</title>
        <authorList>
            <person name="Haridas S."/>
            <person name="Albert R."/>
            <person name="Binder M."/>
            <person name="Bloem J."/>
            <person name="Labutti K."/>
            <person name="Salamov A."/>
            <person name="Andreopoulos B."/>
            <person name="Baker S."/>
            <person name="Barry K."/>
            <person name="Bills G."/>
            <person name="Bluhm B."/>
            <person name="Cannon C."/>
            <person name="Castanera R."/>
            <person name="Culley D."/>
            <person name="Daum C."/>
            <person name="Ezra D."/>
            <person name="Gonzalez J."/>
            <person name="Henrissat B."/>
            <person name="Kuo A."/>
            <person name="Liang C."/>
            <person name="Lipzen A."/>
            <person name="Lutzoni F."/>
            <person name="Magnuson J."/>
            <person name="Mondo S."/>
            <person name="Nolan M."/>
            <person name="Ohm R."/>
            <person name="Pangilinan J."/>
            <person name="Park H.-J."/>
            <person name="Ramirez L."/>
            <person name="Alfaro M."/>
            <person name="Sun H."/>
            <person name="Tritt A."/>
            <person name="Yoshinaga Y."/>
            <person name="Zwiers L.-H."/>
            <person name="Turgeon B."/>
            <person name="Goodwin S."/>
            <person name="Spatafora J."/>
            <person name="Crous P."/>
            <person name="Grigoriev I."/>
        </authorList>
    </citation>
    <scope>NUCLEOTIDE SEQUENCE</scope>
    <source>
        <strain evidence="2">CBS 207.26</strain>
    </source>
</reference>
<evidence type="ECO:0000256" key="1">
    <source>
        <dbReference type="SAM" id="MobiDB-lite"/>
    </source>
</evidence>
<dbReference type="Proteomes" id="UP000800200">
    <property type="component" value="Unassembled WGS sequence"/>
</dbReference>
<sequence>MTASQLSQNKVQSTQNELPPFPTARVSISPKRVGGSTELGELAKLIANLQEAIVQQSSIIASQNSIIKSVRTDLAVIKAEQQYFKNQNAELQETISSLRAQLDTLSVSPPSTRSRPAVARRDQGLSREQRAARR</sequence>
<evidence type="ECO:0000313" key="3">
    <source>
        <dbReference type="Proteomes" id="UP000800200"/>
    </source>
</evidence>
<feature type="compositionally biased region" description="Basic and acidic residues" evidence="1">
    <location>
        <begin position="119"/>
        <end position="134"/>
    </location>
</feature>
<feature type="region of interest" description="Disordered" evidence="1">
    <location>
        <begin position="105"/>
        <end position="134"/>
    </location>
</feature>
<organism evidence="2 3">
    <name type="scientific">Zopfia rhizophila CBS 207.26</name>
    <dbReference type="NCBI Taxonomy" id="1314779"/>
    <lineage>
        <taxon>Eukaryota</taxon>
        <taxon>Fungi</taxon>
        <taxon>Dikarya</taxon>
        <taxon>Ascomycota</taxon>
        <taxon>Pezizomycotina</taxon>
        <taxon>Dothideomycetes</taxon>
        <taxon>Dothideomycetes incertae sedis</taxon>
        <taxon>Zopfiaceae</taxon>
        <taxon>Zopfia</taxon>
    </lineage>
</organism>
<dbReference type="AlphaFoldDB" id="A0A6A6DWX7"/>
<name>A0A6A6DWX7_9PEZI</name>
<feature type="region of interest" description="Disordered" evidence="1">
    <location>
        <begin position="1"/>
        <end position="33"/>
    </location>
</feature>
<feature type="compositionally biased region" description="Polar residues" evidence="1">
    <location>
        <begin position="105"/>
        <end position="114"/>
    </location>
</feature>